<comment type="caution">
    <text evidence="2">The sequence shown here is derived from an EMBL/GenBank/DDBJ whole genome shotgun (WGS) entry which is preliminary data.</text>
</comment>
<keyword evidence="3" id="KW-1185">Reference proteome</keyword>
<name>A0AAV7SYW2_PLEWA</name>
<organism evidence="2 3">
    <name type="scientific">Pleurodeles waltl</name>
    <name type="common">Iberian ribbed newt</name>
    <dbReference type="NCBI Taxonomy" id="8319"/>
    <lineage>
        <taxon>Eukaryota</taxon>
        <taxon>Metazoa</taxon>
        <taxon>Chordata</taxon>
        <taxon>Craniata</taxon>
        <taxon>Vertebrata</taxon>
        <taxon>Euteleostomi</taxon>
        <taxon>Amphibia</taxon>
        <taxon>Batrachia</taxon>
        <taxon>Caudata</taxon>
        <taxon>Salamandroidea</taxon>
        <taxon>Salamandridae</taxon>
        <taxon>Pleurodelinae</taxon>
        <taxon>Pleurodeles</taxon>
    </lineage>
</organism>
<reference evidence="2" key="1">
    <citation type="journal article" date="2022" name="bioRxiv">
        <title>Sequencing and chromosome-scale assembly of the giantPleurodeles waltlgenome.</title>
        <authorList>
            <person name="Brown T."/>
            <person name="Elewa A."/>
            <person name="Iarovenko S."/>
            <person name="Subramanian E."/>
            <person name="Araus A.J."/>
            <person name="Petzold A."/>
            <person name="Susuki M."/>
            <person name="Suzuki K.-i.T."/>
            <person name="Hayashi T."/>
            <person name="Toyoda A."/>
            <person name="Oliveira C."/>
            <person name="Osipova E."/>
            <person name="Leigh N.D."/>
            <person name="Simon A."/>
            <person name="Yun M.H."/>
        </authorList>
    </citation>
    <scope>NUCLEOTIDE SEQUENCE</scope>
    <source>
        <strain evidence="2">20211129_DDA</strain>
        <tissue evidence="2">Liver</tissue>
    </source>
</reference>
<dbReference type="AlphaFoldDB" id="A0AAV7SYW2"/>
<evidence type="ECO:0000256" key="1">
    <source>
        <dbReference type="SAM" id="MobiDB-lite"/>
    </source>
</evidence>
<dbReference type="EMBL" id="JANPWB010000007">
    <property type="protein sequence ID" value="KAJ1169383.1"/>
    <property type="molecule type" value="Genomic_DNA"/>
</dbReference>
<evidence type="ECO:0000313" key="3">
    <source>
        <dbReference type="Proteomes" id="UP001066276"/>
    </source>
</evidence>
<accession>A0AAV7SYW2</accession>
<proteinExistence type="predicted"/>
<dbReference type="Proteomes" id="UP001066276">
    <property type="component" value="Chromosome 4_1"/>
</dbReference>
<evidence type="ECO:0000313" key="2">
    <source>
        <dbReference type="EMBL" id="KAJ1169383.1"/>
    </source>
</evidence>
<feature type="region of interest" description="Disordered" evidence="1">
    <location>
        <begin position="37"/>
        <end position="88"/>
    </location>
</feature>
<gene>
    <name evidence="2" type="ORF">NDU88_001276</name>
</gene>
<sequence>MPPVARAALLGSCSNKCTCTLERARWRQRKTLTLPLTQGRLDGGRRRRSLCRQHREDPPYNQENRQLHPSRYEKRSKPMGDGVTTEEQSRKVRGFWVGGHLVASIML</sequence>
<protein>
    <submittedName>
        <fullName evidence="2">Uncharacterized protein</fullName>
    </submittedName>
</protein>